<sequence length="262" mass="29700">MKKRLIILMAVIMVFAFVPIANTNYAEDISDVTISLNMAEDEFGQVEMWEASLYEGAVAGEETAGRFTEWKPIDNEYIQFELPGEVREGDEVPWNVEMDTYVRLRSMDDQYPEFDFVSAPFTLGEDESIDVALNLNTEVNVVDDQDEGEALVSLILFTGTNEFGHTEDWEASLYAGAEAGEETAGRFTEWKPADEGGHLAFEIPEEVRDGDEAPWDAEYDTYLRIRSTDDDAYPQFDIVTEPFTLEETHNYSISVTLESMIE</sequence>
<evidence type="ECO:0000313" key="3">
    <source>
        <dbReference type="Proteomes" id="UP000621436"/>
    </source>
</evidence>
<gene>
    <name evidence="2" type="ORF">I0Q91_04035</name>
</gene>
<proteinExistence type="predicted"/>
<dbReference type="RefSeq" id="WP_270453039.1">
    <property type="nucleotide sequence ID" value="NZ_JADPIE010000002.1"/>
</dbReference>
<accession>A0A931ATB6</accession>
<feature type="chain" id="PRO_5036678966" evidence="1">
    <location>
        <begin position="27"/>
        <end position="262"/>
    </location>
</feature>
<keyword evidence="1" id="KW-0732">Signal</keyword>
<evidence type="ECO:0000256" key="1">
    <source>
        <dbReference type="SAM" id="SignalP"/>
    </source>
</evidence>
<protein>
    <submittedName>
        <fullName evidence="2">Uncharacterized protein</fullName>
    </submittedName>
</protein>
<evidence type="ECO:0000313" key="2">
    <source>
        <dbReference type="EMBL" id="MBF8436239.1"/>
    </source>
</evidence>
<keyword evidence="3" id="KW-1185">Reference proteome</keyword>
<feature type="signal peptide" evidence="1">
    <location>
        <begin position="1"/>
        <end position="26"/>
    </location>
</feature>
<dbReference type="Proteomes" id="UP000621436">
    <property type="component" value="Unassembled WGS sequence"/>
</dbReference>
<organism evidence="2 3">
    <name type="scientific">Halonatronomonas betaini</name>
    <dbReference type="NCBI Taxonomy" id="2778430"/>
    <lineage>
        <taxon>Bacteria</taxon>
        <taxon>Bacillati</taxon>
        <taxon>Bacillota</taxon>
        <taxon>Clostridia</taxon>
        <taxon>Halanaerobiales</taxon>
        <taxon>Halarsenatibacteraceae</taxon>
        <taxon>Halonatronomonas</taxon>
    </lineage>
</organism>
<comment type="caution">
    <text evidence="2">The sequence shown here is derived from an EMBL/GenBank/DDBJ whole genome shotgun (WGS) entry which is preliminary data.</text>
</comment>
<dbReference type="EMBL" id="JADPIE010000002">
    <property type="protein sequence ID" value="MBF8436239.1"/>
    <property type="molecule type" value="Genomic_DNA"/>
</dbReference>
<dbReference type="AlphaFoldDB" id="A0A931ATB6"/>
<reference evidence="2" key="1">
    <citation type="submission" date="2020-11" db="EMBL/GenBank/DDBJ databases">
        <title>Halonatronomonas betainensis gen. nov., sp. nov. a novel haloalkaliphilic representative of the family Halanaerobiacae capable of betaine degradation.</title>
        <authorList>
            <person name="Boltyanskaya Y."/>
            <person name="Kevbrin V."/>
            <person name="Detkova E."/>
            <person name="Grouzdev D.S."/>
            <person name="Koziaeva V."/>
            <person name="Zhilina T."/>
        </authorList>
    </citation>
    <scope>NUCLEOTIDE SEQUENCE</scope>
    <source>
        <strain evidence="2">Z-7014</strain>
    </source>
</reference>
<name>A0A931ATB6_9FIRM</name>